<keyword evidence="3" id="KW-1185">Reference proteome</keyword>
<organism evidence="2 3">
    <name type="scientific">Dokdonella immobilis</name>
    <dbReference type="NCBI Taxonomy" id="578942"/>
    <lineage>
        <taxon>Bacteria</taxon>
        <taxon>Pseudomonadati</taxon>
        <taxon>Pseudomonadota</taxon>
        <taxon>Gammaproteobacteria</taxon>
        <taxon>Lysobacterales</taxon>
        <taxon>Rhodanobacteraceae</taxon>
        <taxon>Dokdonella</taxon>
    </lineage>
</organism>
<keyword evidence="1" id="KW-0472">Membrane</keyword>
<reference evidence="2 3" key="1">
    <citation type="submission" date="2016-10" db="EMBL/GenBank/DDBJ databases">
        <authorList>
            <person name="de Groot N.N."/>
        </authorList>
    </citation>
    <scope>NUCLEOTIDE SEQUENCE [LARGE SCALE GENOMIC DNA]</scope>
    <source>
        <strain evidence="2 3">CGMCC 1.7659</strain>
    </source>
</reference>
<feature type="transmembrane region" description="Helical" evidence="1">
    <location>
        <begin position="153"/>
        <end position="174"/>
    </location>
</feature>
<protein>
    <recommendedName>
        <fullName evidence="4">Sulphur transport domain-containing protein</fullName>
    </recommendedName>
</protein>
<name>A0A1I4YRV6_9GAMM</name>
<feature type="transmembrane region" description="Helical" evidence="1">
    <location>
        <begin position="6"/>
        <end position="27"/>
    </location>
</feature>
<evidence type="ECO:0000313" key="2">
    <source>
        <dbReference type="EMBL" id="SFN40717.1"/>
    </source>
</evidence>
<feature type="transmembrane region" description="Helical" evidence="1">
    <location>
        <begin position="39"/>
        <end position="60"/>
    </location>
</feature>
<proteinExistence type="predicted"/>
<dbReference type="OrthoDB" id="1450994at2"/>
<gene>
    <name evidence="2" type="ORF">SAMN05216289_11962</name>
</gene>
<keyword evidence="1" id="KW-1133">Transmembrane helix</keyword>
<dbReference type="AlphaFoldDB" id="A0A1I4YRV6"/>
<dbReference type="InterPro" id="IPR007272">
    <property type="entry name" value="Sulf_transp_TsuA/YedE"/>
</dbReference>
<evidence type="ECO:0000313" key="3">
    <source>
        <dbReference type="Proteomes" id="UP000198575"/>
    </source>
</evidence>
<keyword evidence="1" id="KW-0812">Transmembrane</keyword>
<dbReference type="Proteomes" id="UP000198575">
    <property type="component" value="Unassembled WGS sequence"/>
</dbReference>
<dbReference type="Pfam" id="PF04143">
    <property type="entry name" value="Sulf_transp"/>
    <property type="match status" value="1"/>
</dbReference>
<dbReference type="EMBL" id="FOVF01000019">
    <property type="protein sequence ID" value="SFN40717.1"/>
    <property type="molecule type" value="Genomic_DNA"/>
</dbReference>
<feature type="transmembrane region" description="Helical" evidence="1">
    <location>
        <begin position="113"/>
        <end position="133"/>
    </location>
</feature>
<sequence length="180" mass="18859">MSASLGIALLIGIAFGVVLEQAGLGRARKLVGQFYGTDFCVFKVMFSAILTTLLGSFWLARLGLVDLAGFYVPETFLLPQLVGGLVFGIGFVLAGLCPGTACVAAASGRLDGLAVMGGLLVGIGSCGLLFDRLQPFYTSTAYGTVTLPRLFDLPYGVVVLLVVAMALLAFRVLARFERPA</sequence>
<feature type="transmembrane region" description="Helical" evidence="1">
    <location>
        <begin position="80"/>
        <end position="106"/>
    </location>
</feature>
<evidence type="ECO:0008006" key="4">
    <source>
        <dbReference type="Google" id="ProtNLM"/>
    </source>
</evidence>
<accession>A0A1I4YRV6</accession>
<dbReference type="STRING" id="578942.SAMN05216289_11962"/>
<dbReference type="RefSeq" id="WP_092408686.1">
    <property type="nucleotide sequence ID" value="NZ_FOVF01000019.1"/>
</dbReference>
<evidence type="ECO:0000256" key="1">
    <source>
        <dbReference type="SAM" id="Phobius"/>
    </source>
</evidence>